<evidence type="ECO:0000313" key="2">
    <source>
        <dbReference type="EMBL" id="ESO11346.1"/>
    </source>
</evidence>
<sequence length="107" mass="12558">MYGKMLKALSYYNKNNNIDDDVIVNGHDDDYINSERYINKDVISDVIAQQHQQNGSLRQQQPQHDQKNEKPLLFKKDGKNGNEKEKNEDKNSLFQNLERPADDLMDF</sequence>
<dbReference type="EMBL" id="KB095826">
    <property type="protein sequence ID" value="ESO11346.1"/>
    <property type="molecule type" value="Genomic_DNA"/>
</dbReference>
<evidence type="ECO:0000313" key="4">
    <source>
        <dbReference type="Proteomes" id="UP000015101"/>
    </source>
</evidence>
<feature type="region of interest" description="Disordered" evidence="1">
    <location>
        <begin position="49"/>
        <end position="107"/>
    </location>
</feature>
<dbReference type="InParanoid" id="T1FJF2"/>
<dbReference type="GeneID" id="20208951"/>
<keyword evidence="4" id="KW-1185">Reference proteome</keyword>
<dbReference type="Proteomes" id="UP000015101">
    <property type="component" value="Unassembled WGS sequence"/>
</dbReference>
<dbReference type="EMBL" id="AMQM01008677">
    <property type="status" value="NOT_ANNOTATED_CDS"/>
    <property type="molecule type" value="Genomic_DNA"/>
</dbReference>
<name>T1FJF2_HELRO</name>
<feature type="compositionally biased region" description="Basic and acidic residues" evidence="1">
    <location>
        <begin position="64"/>
        <end position="91"/>
    </location>
</feature>
<evidence type="ECO:0000313" key="3">
    <source>
        <dbReference type="EnsemblMetazoa" id="HelroP183290"/>
    </source>
</evidence>
<dbReference type="RefSeq" id="XP_009010568.1">
    <property type="nucleotide sequence ID" value="XM_009012320.1"/>
</dbReference>
<evidence type="ECO:0000256" key="1">
    <source>
        <dbReference type="SAM" id="MobiDB-lite"/>
    </source>
</evidence>
<proteinExistence type="predicted"/>
<organism evidence="3 4">
    <name type="scientific">Helobdella robusta</name>
    <name type="common">Californian leech</name>
    <dbReference type="NCBI Taxonomy" id="6412"/>
    <lineage>
        <taxon>Eukaryota</taxon>
        <taxon>Metazoa</taxon>
        <taxon>Spiralia</taxon>
        <taxon>Lophotrochozoa</taxon>
        <taxon>Annelida</taxon>
        <taxon>Clitellata</taxon>
        <taxon>Hirudinea</taxon>
        <taxon>Rhynchobdellida</taxon>
        <taxon>Glossiphoniidae</taxon>
        <taxon>Helobdella</taxon>
    </lineage>
</organism>
<reference evidence="4" key="1">
    <citation type="submission" date="2012-12" db="EMBL/GenBank/DDBJ databases">
        <authorList>
            <person name="Hellsten U."/>
            <person name="Grimwood J."/>
            <person name="Chapman J.A."/>
            <person name="Shapiro H."/>
            <person name="Aerts A."/>
            <person name="Otillar R.P."/>
            <person name="Terry A.Y."/>
            <person name="Boore J.L."/>
            <person name="Simakov O."/>
            <person name="Marletaz F."/>
            <person name="Cho S.-J."/>
            <person name="Edsinger-Gonzales E."/>
            <person name="Havlak P."/>
            <person name="Kuo D.-H."/>
            <person name="Larsson T."/>
            <person name="Lv J."/>
            <person name="Arendt D."/>
            <person name="Savage R."/>
            <person name="Osoegawa K."/>
            <person name="de Jong P."/>
            <person name="Lindberg D.R."/>
            <person name="Seaver E.C."/>
            <person name="Weisblat D.A."/>
            <person name="Putnam N.H."/>
            <person name="Grigoriev I.V."/>
            <person name="Rokhsar D.S."/>
        </authorList>
    </citation>
    <scope>NUCLEOTIDE SEQUENCE</scope>
</reference>
<dbReference type="HOGENOM" id="CLU_2212747_0_0_1"/>
<accession>T1FJF2</accession>
<protein>
    <submittedName>
        <fullName evidence="2 3">Uncharacterized protein</fullName>
    </submittedName>
</protein>
<dbReference type="AlphaFoldDB" id="T1FJF2"/>
<feature type="compositionally biased region" description="Polar residues" evidence="1">
    <location>
        <begin position="49"/>
        <end position="63"/>
    </location>
</feature>
<dbReference type="KEGG" id="hro:HELRODRAFT_183290"/>
<reference evidence="2 4" key="2">
    <citation type="journal article" date="2013" name="Nature">
        <title>Insights into bilaterian evolution from three spiralian genomes.</title>
        <authorList>
            <person name="Simakov O."/>
            <person name="Marletaz F."/>
            <person name="Cho S.J."/>
            <person name="Edsinger-Gonzales E."/>
            <person name="Havlak P."/>
            <person name="Hellsten U."/>
            <person name="Kuo D.H."/>
            <person name="Larsson T."/>
            <person name="Lv J."/>
            <person name="Arendt D."/>
            <person name="Savage R."/>
            <person name="Osoegawa K."/>
            <person name="de Jong P."/>
            <person name="Grimwood J."/>
            <person name="Chapman J.A."/>
            <person name="Shapiro H."/>
            <person name="Aerts A."/>
            <person name="Otillar R.P."/>
            <person name="Terry A.Y."/>
            <person name="Boore J.L."/>
            <person name="Grigoriev I.V."/>
            <person name="Lindberg D.R."/>
            <person name="Seaver E.C."/>
            <person name="Weisblat D.A."/>
            <person name="Putnam N.H."/>
            <person name="Rokhsar D.S."/>
        </authorList>
    </citation>
    <scope>NUCLEOTIDE SEQUENCE</scope>
</reference>
<dbReference type="CTD" id="20208951"/>
<reference evidence="3" key="3">
    <citation type="submission" date="2015-06" db="UniProtKB">
        <authorList>
            <consortium name="EnsemblMetazoa"/>
        </authorList>
    </citation>
    <scope>IDENTIFICATION</scope>
</reference>
<gene>
    <name evidence="3" type="primary">20208951</name>
    <name evidence="2" type="ORF">HELRODRAFT_183290</name>
</gene>
<dbReference type="EnsemblMetazoa" id="HelroT183290">
    <property type="protein sequence ID" value="HelroP183290"/>
    <property type="gene ID" value="HelroG183290"/>
</dbReference>